<evidence type="ECO:0000256" key="2">
    <source>
        <dbReference type="ARBA" id="ARBA00004613"/>
    </source>
</evidence>
<name>A0A314YLQ1_PRUYE</name>
<dbReference type="OrthoDB" id="439808at2759"/>
<dbReference type="GO" id="GO:0009651">
    <property type="term" value="P:response to salt stress"/>
    <property type="evidence" value="ECO:0007669"/>
    <property type="project" value="UniProtKB-ARBA"/>
</dbReference>
<dbReference type="CDD" id="cd21608">
    <property type="entry name" value="RRM2_NsCP33_like"/>
    <property type="match status" value="1"/>
</dbReference>
<evidence type="ECO:0000313" key="14">
    <source>
        <dbReference type="Proteomes" id="UP000250321"/>
    </source>
</evidence>
<dbReference type="SUPFAM" id="SSF54928">
    <property type="entry name" value="RNA-binding domain, RBD"/>
    <property type="match status" value="1"/>
</dbReference>
<dbReference type="GO" id="GO:0009409">
    <property type="term" value="P:response to cold"/>
    <property type="evidence" value="ECO:0007669"/>
    <property type="project" value="UniProtKB-ARBA"/>
</dbReference>
<dbReference type="Pfam" id="PF00076">
    <property type="entry name" value="RRM_1"/>
    <property type="match status" value="1"/>
</dbReference>
<evidence type="ECO:0000313" key="13">
    <source>
        <dbReference type="EMBL" id="PQQ08694.1"/>
    </source>
</evidence>
<evidence type="ECO:0000256" key="8">
    <source>
        <dbReference type="ARBA" id="ARBA00049664"/>
    </source>
</evidence>
<dbReference type="GO" id="GO:0005615">
    <property type="term" value="C:extracellular space"/>
    <property type="evidence" value="ECO:0007669"/>
    <property type="project" value="UniProtKB-ARBA"/>
</dbReference>
<feature type="domain" description="RRM" evidence="11">
    <location>
        <begin position="35"/>
        <end position="113"/>
    </location>
</feature>
<dbReference type="EMBL" id="PJQY01001074">
    <property type="protein sequence ID" value="PQQ05558.1"/>
    <property type="molecule type" value="Genomic_DNA"/>
</dbReference>
<comment type="caution">
    <text evidence="12">The sequence shown here is derived from an EMBL/GenBank/DDBJ whole genome shotgun (WGS) entry which is preliminary data.</text>
</comment>
<keyword evidence="6" id="KW-0809">Transit peptide</keyword>
<sequence>MAFCNKVGSLLRHSISQNGQAPMASMLNAARCMSSKLFIGGLSFGTSDESLKEAFSSFGDVTEARVIMDRNTGRSRGFGFVDFASDESASSALNAMDGQELHGRNIRVSIATERTGPRPYNGGGGGGGGGYGRDGGFNGPSGY</sequence>
<evidence type="ECO:0000256" key="10">
    <source>
        <dbReference type="SAM" id="MobiDB-lite"/>
    </source>
</evidence>
<dbReference type="GO" id="GO:0035198">
    <property type="term" value="F:miRNA binding"/>
    <property type="evidence" value="ECO:0007669"/>
    <property type="project" value="UniProtKB-ARBA"/>
</dbReference>
<feature type="compositionally biased region" description="Gly residues" evidence="10">
    <location>
        <begin position="121"/>
        <end position="143"/>
    </location>
</feature>
<dbReference type="GO" id="GO:1990428">
    <property type="term" value="P:miRNA transport"/>
    <property type="evidence" value="ECO:0007669"/>
    <property type="project" value="UniProtKB-ARBA"/>
</dbReference>
<keyword evidence="7" id="KW-0496">Mitochondrion</keyword>
<evidence type="ECO:0000256" key="5">
    <source>
        <dbReference type="ARBA" id="ARBA00022884"/>
    </source>
</evidence>
<keyword evidence="14" id="KW-1185">Reference proteome</keyword>
<dbReference type="InterPro" id="IPR052462">
    <property type="entry name" value="SLIRP/GR-RBP-like"/>
</dbReference>
<dbReference type="GO" id="GO:0006858">
    <property type="term" value="P:extracellular transport"/>
    <property type="evidence" value="ECO:0007669"/>
    <property type="project" value="UniProtKB-ARBA"/>
</dbReference>
<feature type="region of interest" description="Disordered" evidence="10">
    <location>
        <begin position="111"/>
        <end position="143"/>
    </location>
</feature>
<evidence type="ECO:0000256" key="3">
    <source>
        <dbReference type="ARBA" id="ARBA00022525"/>
    </source>
</evidence>
<comment type="similarity">
    <text evidence="8">Belongs to the GR-RBP family.</text>
</comment>
<evidence type="ECO:0000256" key="7">
    <source>
        <dbReference type="ARBA" id="ARBA00023128"/>
    </source>
</evidence>
<evidence type="ECO:0000313" key="12">
    <source>
        <dbReference type="EMBL" id="PQQ05558.1"/>
    </source>
</evidence>
<evidence type="ECO:0000256" key="1">
    <source>
        <dbReference type="ARBA" id="ARBA00004173"/>
    </source>
</evidence>
<dbReference type="InterPro" id="IPR035979">
    <property type="entry name" value="RBD_domain_sf"/>
</dbReference>
<dbReference type="GO" id="GO:0003697">
    <property type="term" value="F:single-stranded DNA binding"/>
    <property type="evidence" value="ECO:0007669"/>
    <property type="project" value="UniProtKB-ARBA"/>
</dbReference>
<evidence type="ECO:0000256" key="4">
    <source>
        <dbReference type="ARBA" id="ARBA00022553"/>
    </source>
</evidence>
<dbReference type="GO" id="GO:0005739">
    <property type="term" value="C:mitochondrion"/>
    <property type="evidence" value="ECO:0007669"/>
    <property type="project" value="UniProtKB-SubCell"/>
</dbReference>
<dbReference type="STRING" id="2094558.A0A314YLQ1"/>
<dbReference type="AlphaFoldDB" id="A0A314YLQ1"/>
<dbReference type="Gene3D" id="3.30.70.330">
    <property type="match status" value="1"/>
</dbReference>
<dbReference type="GO" id="GO:0050688">
    <property type="term" value="P:regulation of defense response to virus"/>
    <property type="evidence" value="ECO:0007669"/>
    <property type="project" value="UniProtKB-ARBA"/>
</dbReference>
<evidence type="ECO:0000259" key="11">
    <source>
        <dbReference type="PROSITE" id="PS50102"/>
    </source>
</evidence>
<accession>A0A314YLQ1</accession>
<dbReference type="PROSITE" id="PS50102">
    <property type="entry name" value="RRM"/>
    <property type="match status" value="1"/>
</dbReference>
<dbReference type="InterPro" id="IPR000504">
    <property type="entry name" value="RRM_dom"/>
</dbReference>
<evidence type="ECO:0000256" key="6">
    <source>
        <dbReference type="ARBA" id="ARBA00022946"/>
    </source>
</evidence>
<dbReference type="EMBL" id="PJQY01000683">
    <property type="protein sequence ID" value="PQQ08694.1"/>
    <property type="molecule type" value="Genomic_DNA"/>
</dbReference>
<comment type="subcellular location">
    <subcellularLocation>
        <location evidence="1">Mitochondrion</location>
    </subcellularLocation>
    <subcellularLocation>
        <location evidence="2">Secreted</location>
    </subcellularLocation>
</comment>
<dbReference type="GO" id="GO:0009414">
    <property type="term" value="P:response to water deprivation"/>
    <property type="evidence" value="ECO:0007669"/>
    <property type="project" value="UniProtKB-ARBA"/>
</dbReference>
<dbReference type="InterPro" id="IPR012677">
    <property type="entry name" value="Nucleotide-bd_a/b_plait_sf"/>
</dbReference>
<dbReference type="GO" id="GO:0035197">
    <property type="term" value="F:siRNA binding"/>
    <property type="evidence" value="ECO:0007669"/>
    <property type="project" value="UniProtKB-ARBA"/>
</dbReference>
<evidence type="ECO:0000256" key="9">
    <source>
        <dbReference type="PROSITE-ProRule" id="PRU00176"/>
    </source>
</evidence>
<reference evidence="12 14" key="1">
    <citation type="submission" date="2018-02" db="EMBL/GenBank/DDBJ databases">
        <title>Draft genome of wild Prunus yedoensis var. nudiflora.</title>
        <authorList>
            <person name="Baek S."/>
            <person name="Kim J.-H."/>
            <person name="Choi K."/>
            <person name="Kim G.-B."/>
            <person name="Cho A."/>
            <person name="Jang H."/>
            <person name="Shin C.-H."/>
            <person name="Yu H.-J."/>
            <person name="Mun J.-H."/>
        </authorList>
    </citation>
    <scope>NUCLEOTIDE SEQUENCE [LARGE SCALE GENOMIC DNA]</scope>
    <source>
        <strain evidence="14">cv. Jeju island</strain>
        <tissue evidence="12">Leaf</tissue>
    </source>
</reference>
<dbReference type="GO" id="GO:0003727">
    <property type="term" value="F:single-stranded RNA binding"/>
    <property type="evidence" value="ECO:0007669"/>
    <property type="project" value="UniProtKB-ARBA"/>
</dbReference>
<dbReference type="Proteomes" id="UP000250321">
    <property type="component" value="Unassembled WGS sequence"/>
</dbReference>
<dbReference type="GO" id="GO:0003690">
    <property type="term" value="F:double-stranded DNA binding"/>
    <property type="evidence" value="ECO:0007669"/>
    <property type="project" value="UniProtKB-ARBA"/>
</dbReference>
<keyword evidence="3" id="KW-0964">Secreted</keyword>
<keyword evidence="5 9" id="KW-0694">RNA-binding</keyword>
<organism evidence="12 14">
    <name type="scientific">Prunus yedoensis var. nudiflora</name>
    <dbReference type="NCBI Taxonomy" id="2094558"/>
    <lineage>
        <taxon>Eukaryota</taxon>
        <taxon>Viridiplantae</taxon>
        <taxon>Streptophyta</taxon>
        <taxon>Embryophyta</taxon>
        <taxon>Tracheophyta</taxon>
        <taxon>Spermatophyta</taxon>
        <taxon>Magnoliopsida</taxon>
        <taxon>eudicotyledons</taxon>
        <taxon>Gunneridae</taxon>
        <taxon>Pentapetalae</taxon>
        <taxon>rosids</taxon>
        <taxon>fabids</taxon>
        <taxon>Rosales</taxon>
        <taxon>Rosaceae</taxon>
        <taxon>Amygdaloideae</taxon>
        <taxon>Amygdaleae</taxon>
        <taxon>Prunus</taxon>
    </lineage>
</organism>
<dbReference type="GO" id="GO:0000959">
    <property type="term" value="P:mitochondrial RNA metabolic process"/>
    <property type="evidence" value="ECO:0007669"/>
    <property type="project" value="UniProtKB-ARBA"/>
</dbReference>
<protein>
    <submittedName>
        <fullName evidence="12">Glycine-rich RNA-binding protein 4 mitochondrial</fullName>
    </submittedName>
</protein>
<dbReference type="SMART" id="SM00360">
    <property type="entry name" value="RRM"/>
    <property type="match status" value="1"/>
</dbReference>
<proteinExistence type="inferred from homology"/>
<dbReference type="FunFam" id="3.30.70.330:FF:000612">
    <property type="entry name" value="Glycine-rich RNA-binding protein 2"/>
    <property type="match status" value="1"/>
</dbReference>
<gene>
    <name evidence="13" type="ORF">Pyn_06221</name>
    <name evidence="12" type="ORF">Pyn_27157</name>
</gene>
<keyword evidence="4" id="KW-0597">Phosphoprotein</keyword>
<dbReference type="InterPro" id="IPR048289">
    <property type="entry name" value="RRM2_NsCP33-like"/>
</dbReference>
<dbReference type="PANTHER" id="PTHR48027">
    <property type="entry name" value="HETEROGENEOUS NUCLEAR RIBONUCLEOPROTEIN 87F-RELATED"/>
    <property type="match status" value="1"/>
</dbReference>